<evidence type="ECO:0000256" key="3">
    <source>
        <dbReference type="ARBA" id="ARBA00022679"/>
    </source>
</evidence>
<dbReference type="InterPro" id="IPR002298">
    <property type="entry name" value="DNA_polymerase_A"/>
</dbReference>
<dbReference type="SUPFAM" id="SSF56672">
    <property type="entry name" value="DNA/RNA polymerases"/>
    <property type="match status" value="1"/>
</dbReference>
<dbReference type="PANTHER" id="PTHR10133">
    <property type="entry name" value="DNA POLYMERASE I"/>
    <property type="match status" value="1"/>
</dbReference>
<keyword evidence="7" id="KW-0239">DNA-directed DNA polymerase</keyword>
<name>A0A124FWW1_9BACT</name>
<dbReference type="Proteomes" id="UP000053904">
    <property type="component" value="Unassembled WGS sequence"/>
</dbReference>
<reference evidence="13" key="1">
    <citation type="journal article" date="2015" name="MBio">
        <title>Genome-Resolved Metagenomic Analysis Reveals Roles for Candidate Phyla and Other Microbial Community Members in Biogeochemical Transformations in Oil Reservoirs.</title>
        <authorList>
            <person name="Hu P."/>
            <person name="Tom L."/>
            <person name="Singh A."/>
            <person name="Thomas B.C."/>
            <person name="Baker B.J."/>
            <person name="Piceno Y.M."/>
            <person name="Andersen G.L."/>
            <person name="Banfield J.F."/>
        </authorList>
    </citation>
    <scope>NUCLEOTIDE SEQUENCE [LARGE SCALE GENOMIC DNA]</scope>
</reference>
<dbReference type="EC" id="2.7.7.7" evidence="2"/>
<comment type="caution">
    <text evidence="12">The sequence shown here is derived from an EMBL/GenBank/DDBJ whole genome shotgun (WGS) entry which is preliminary data.</text>
</comment>
<dbReference type="SMART" id="SM00482">
    <property type="entry name" value="POLAc"/>
    <property type="match status" value="1"/>
</dbReference>
<keyword evidence="5" id="KW-0235">DNA replication</keyword>
<keyword evidence="6" id="KW-0227">DNA damage</keyword>
<sequence length="654" mass="75710">MNLFTESIEQAEFSKKLAKIDTEMSLDIHLTDCILEDFDRNKLMYTFKRYNFKSLLPKLDELFGKAQVDVSSNGSQLGMFGDNENSEYSWSEYEDIKEEIEESDKLYIAYISKEEAFDSIPFIVVGTDSGTYLLKEYIWIKDLQSDIVFYNWEQYVSDTSLYKFDTSKVFDISLFEHLIKSEKRGFALKDLSFDYSNYVLSEKVSPGDYEKIKEVMELAYEKQVETANNLELYDYTTKNIKQYLEVKNNLLINSLKKIEEPISCILARMEDRGIKLDKDTLLSLKEEVDKRVSELEKSIYNSVGHEFNINSPKQLSDVLFNELQLPKSRKLSTKESVLRKMEGMHPIIDFLLDYREVSKISSTYVEPLLTIINESKDDSVHTDFKQTGTSSGRFSSVNPNMQNIPVSGEWAPKVRSCFVAREGYKLMAIDYSQMELRIMADISKDETLSQDFIDSKDIHTATASRILDKDLDEVTKKERSLGKTINFGMIFGQTSYGLARLLDIDVEESSRYINEYFEIYPGVEEYMRNTEKEAREKGYVQTMFGTTRNVSGLRSRNKRMSSAAGREAINMPIQGTEADIMKFVMIKLQNMIDDNYNRKAHMLLQIHDEILFEVEESEIDEFKEAAQDVMINVVKLDVPLKTHISVGNSWDELK</sequence>
<organism evidence="12 13">
    <name type="scientific">candidate division WS6 bacterium 34_10</name>
    <dbReference type="NCBI Taxonomy" id="1641389"/>
    <lineage>
        <taxon>Bacteria</taxon>
        <taxon>Candidatus Dojkabacteria</taxon>
    </lineage>
</organism>
<evidence type="ECO:0000256" key="8">
    <source>
        <dbReference type="ARBA" id="ARBA00023125"/>
    </source>
</evidence>
<keyword evidence="9" id="KW-0234">DNA repair</keyword>
<dbReference type="FunFam" id="1.10.150.20:FF:000002">
    <property type="entry name" value="DNA polymerase I"/>
    <property type="match status" value="1"/>
</dbReference>
<dbReference type="InterPro" id="IPR001098">
    <property type="entry name" value="DNA-dir_DNA_pol_A_palm_dom"/>
</dbReference>
<feature type="non-terminal residue" evidence="12">
    <location>
        <position position="1"/>
    </location>
</feature>
<protein>
    <recommendedName>
        <fullName evidence="2">DNA-directed DNA polymerase</fullName>
        <ecNumber evidence="2">2.7.7.7</ecNumber>
    </recommendedName>
</protein>
<dbReference type="Gene3D" id="3.30.70.370">
    <property type="match status" value="1"/>
</dbReference>
<dbReference type="GO" id="GO:0003677">
    <property type="term" value="F:DNA binding"/>
    <property type="evidence" value="ECO:0007669"/>
    <property type="project" value="UniProtKB-KW"/>
</dbReference>
<gene>
    <name evidence="12" type="ORF">XD93_1078</name>
</gene>
<accession>A0A124FWW1</accession>
<dbReference type="PRINTS" id="PR00868">
    <property type="entry name" value="DNAPOLI"/>
</dbReference>
<dbReference type="AlphaFoldDB" id="A0A124FWW1"/>
<comment type="similarity">
    <text evidence="1">Belongs to the DNA polymerase type-A family.</text>
</comment>
<dbReference type="GO" id="GO:0006302">
    <property type="term" value="P:double-strand break repair"/>
    <property type="evidence" value="ECO:0007669"/>
    <property type="project" value="TreeGrafter"/>
</dbReference>
<dbReference type="PANTHER" id="PTHR10133:SF27">
    <property type="entry name" value="DNA POLYMERASE NU"/>
    <property type="match status" value="1"/>
</dbReference>
<evidence type="ECO:0000256" key="4">
    <source>
        <dbReference type="ARBA" id="ARBA00022695"/>
    </source>
</evidence>
<dbReference type="GO" id="GO:0003887">
    <property type="term" value="F:DNA-directed DNA polymerase activity"/>
    <property type="evidence" value="ECO:0007669"/>
    <property type="project" value="UniProtKB-KW"/>
</dbReference>
<dbReference type="Gene3D" id="1.20.1060.10">
    <property type="entry name" value="Taq DNA Polymerase, Chain T, domain 4"/>
    <property type="match status" value="1"/>
</dbReference>
<dbReference type="GO" id="GO:0006261">
    <property type="term" value="P:DNA-templated DNA replication"/>
    <property type="evidence" value="ECO:0007669"/>
    <property type="project" value="InterPro"/>
</dbReference>
<evidence type="ECO:0000256" key="5">
    <source>
        <dbReference type="ARBA" id="ARBA00022705"/>
    </source>
</evidence>
<dbReference type="Gene3D" id="1.10.150.20">
    <property type="entry name" value="5' to 3' exonuclease, C-terminal subdomain"/>
    <property type="match status" value="1"/>
</dbReference>
<dbReference type="FunFam" id="1.20.1060.10:FF:000001">
    <property type="entry name" value="DNA polymerase I"/>
    <property type="match status" value="1"/>
</dbReference>
<evidence type="ECO:0000313" key="12">
    <source>
        <dbReference type="EMBL" id="KUK76151.1"/>
    </source>
</evidence>
<evidence type="ECO:0000256" key="7">
    <source>
        <dbReference type="ARBA" id="ARBA00022932"/>
    </source>
</evidence>
<comment type="catalytic activity">
    <reaction evidence="10">
        <text>DNA(n) + a 2'-deoxyribonucleoside 5'-triphosphate = DNA(n+1) + diphosphate</text>
        <dbReference type="Rhea" id="RHEA:22508"/>
        <dbReference type="Rhea" id="RHEA-COMP:17339"/>
        <dbReference type="Rhea" id="RHEA-COMP:17340"/>
        <dbReference type="ChEBI" id="CHEBI:33019"/>
        <dbReference type="ChEBI" id="CHEBI:61560"/>
        <dbReference type="ChEBI" id="CHEBI:173112"/>
        <dbReference type="EC" id="2.7.7.7"/>
    </reaction>
</comment>
<evidence type="ECO:0000256" key="2">
    <source>
        <dbReference type="ARBA" id="ARBA00012417"/>
    </source>
</evidence>
<dbReference type="CDD" id="cd08637">
    <property type="entry name" value="DNA_pol_A_pol_I_C"/>
    <property type="match status" value="1"/>
</dbReference>
<feature type="domain" description="DNA-directed DNA polymerase family A palm" evidence="11">
    <location>
        <begin position="413"/>
        <end position="618"/>
    </location>
</feature>
<dbReference type="EMBL" id="LGGO01000198">
    <property type="protein sequence ID" value="KUK76151.1"/>
    <property type="molecule type" value="Genomic_DNA"/>
</dbReference>
<evidence type="ECO:0000259" key="11">
    <source>
        <dbReference type="SMART" id="SM00482"/>
    </source>
</evidence>
<evidence type="ECO:0000256" key="1">
    <source>
        <dbReference type="ARBA" id="ARBA00007705"/>
    </source>
</evidence>
<evidence type="ECO:0000313" key="13">
    <source>
        <dbReference type="Proteomes" id="UP000053904"/>
    </source>
</evidence>
<dbReference type="InterPro" id="IPR043502">
    <property type="entry name" value="DNA/RNA_pol_sf"/>
</dbReference>
<keyword evidence="4" id="KW-0548">Nucleotidyltransferase</keyword>
<evidence type="ECO:0000256" key="10">
    <source>
        <dbReference type="ARBA" id="ARBA00049244"/>
    </source>
</evidence>
<dbReference type="PATRIC" id="fig|1641389.3.peg.7"/>
<dbReference type="Pfam" id="PF00476">
    <property type="entry name" value="DNA_pol_A"/>
    <property type="match status" value="1"/>
</dbReference>
<evidence type="ECO:0000256" key="6">
    <source>
        <dbReference type="ARBA" id="ARBA00022763"/>
    </source>
</evidence>
<keyword evidence="3" id="KW-0808">Transferase</keyword>
<evidence type="ECO:0000256" key="9">
    <source>
        <dbReference type="ARBA" id="ARBA00023204"/>
    </source>
</evidence>
<proteinExistence type="inferred from homology"/>
<keyword evidence="8" id="KW-0238">DNA-binding</keyword>